<organism evidence="1">
    <name type="scientific">Arundo donax</name>
    <name type="common">Giant reed</name>
    <name type="synonym">Donax arundinaceus</name>
    <dbReference type="NCBI Taxonomy" id="35708"/>
    <lineage>
        <taxon>Eukaryota</taxon>
        <taxon>Viridiplantae</taxon>
        <taxon>Streptophyta</taxon>
        <taxon>Embryophyta</taxon>
        <taxon>Tracheophyta</taxon>
        <taxon>Spermatophyta</taxon>
        <taxon>Magnoliopsida</taxon>
        <taxon>Liliopsida</taxon>
        <taxon>Poales</taxon>
        <taxon>Poaceae</taxon>
        <taxon>PACMAD clade</taxon>
        <taxon>Arundinoideae</taxon>
        <taxon>Arundineae</taxon>
        <taxon>Arundo</taxon>
    </lineage>
</organism>
<evidence type="ECO:0000313" key="1">
    <source>
        <dbReference type="EMBL" id="JAD35429.1"/>
    </source>
</evidence>
<dbReference type="AlphaFoldDB" id="A0A0A8Z7P4"/>
<accession>A0A0A8Z7P4</accession>
<protein>
    <submittedName>
        <fullName evidence="1">Uncharacterized protein</fullName>
    </submittedName>
</protein>
<dbReference type="EMBL" id="GBRH01262466">
    <property type="protein sequence ID" value="JAD35429.1"/>
    <property type="molecule type" value="Transcribed_RNA"/>
</dbReference>
<reference evidence="1" key="2">
    <citation type="journal article" date="2015" name="Data Brief">
        <title>Shoot transcriptome of the giant reed, Arundo donax.</title>
        <authorList>
            <person name="Barrero R.A."/>
            <person name="Guerrero F.D."/>
            <person name="Moolhuijzen P."/>
            <person name="Goolsby J.A."/>
            <person name="Tidwell J."/>
            <person name="Bellgard S.E."/>
            <person name="Bellgard M.I."/>
        </authorList>
    </citation>
    <scope>NUCLEOTIDE SEQUENCE</scope>
    <source>
        <tissue evidence="1">Shoot tissue taken approximately 20 cm above the soil surface</tissue>
    </source>
</reference>
<name>A0A0A8Z7P4_ARUDO</name>
<reference evidence="1" key="1">
    <citation type="submission" date="2014-09" db="EMBL/GenBank/DDBJ databases">
        <authorList>
            <person name="Magalhaes I.L.F."/>
            <person name="Oliveira U."/>
            <person name="Santos F.R."/>
            <person name="Vidigal T.H.D.A."/>
            <person name="Brescovit A.D."/>
            <person name="Santos A.J."/>
        </authorList>
    </citation>
    <scope>NUCLEOTIDE SEQUENCE</scope>
    <source>
        <tissue evidence="1">Shoot tissue taken approximately 20 cm above the soil surface</tissue>
    </source>
</reference>
<proteinExistence type="predicted"/>
<sequence>MWTKRLRCQYTKSLCWLYEAVWQDCRDLQQAQLHRGMFWKHDERISGSVL</sequence>